<feature type="domain" description="BCD1 alpha/beta" evidence="2">
    <location>
        <begin position="28"/>
        <end position="94"/>
    </location>
</feature>
<reference evidence="4" key="1">
    <citation type="journal article" date="2007" name="Nature">
        <title>The grapevine genome sequence suggests ancestral hexaploidization in major angiosperm phyla.</title>
        <authorList>
            <consortium name="The French-Italian Public Consortium for Grapevine Genome Characterization."/>
            <person name="Jaillon O."/>
            <person name="Aury J.-M."/>
            <person name="Noel B."/>
            <person name="Policriti A."/>
            <person name="Clepet C."/>
            <person name="Casagrande A."/>
            <person name="Choisne N."/>
            <person name="Aubourg S."/>
            <person name="Vitulo N."/>
            <person name="Jubin C."/>
            <person name="Vezzi A."/>
            <person name="Legeai F."/>
            <person name="Hugueney P."/>
            <person name="Dasilva C."/>
            <person name="Horner D."/>
            <person name="Mica E."/>
            <person name="Jublot D."/>
            <person name="Poulain J."/>
            <person name="Bruyere C."/>
            <person name="Billault A."/>
            <person name="Segurens B."/>
            <person name="Gouyvenoux M."/>
            <person name="Ugarte E."/>
            <person name="Cattonaro F."/>
            <person name="Anthouard V."/>
            <person name="Vico V."/>
            <person name="Del Fabbro C."/>
            <person name="Alaux M."/>
            <person name="Di Gaspero G."/>
            <person name="Dumas V."/>
            <person name="Felice N."/>
            <person name="Paillard S."/>
            <person name="Juman I."/>
            <person name="Moroldo M."/>
            <person name="Scalabrin S."/>
            <person name="Canaguier A."/>
            <person name="Le Clainche I."/>
            <person name="Malacrida G."/>
            <person name="Durand E."/>
            <person name="Pesole G."/>
            <person name="Laucou V."/>
            <person name="Chatelet P."/>
            <person name="Merdinoglu D."/>
            <person name="Delledonne M."/>
            <person name="Pezzotti M."/>
            <person name="Lecharny A."/>
            <person name="Scarpelli C."/>
            <person name="Artiguenave F."/>
            <person name="Pe M.E."/>
            <person name="Valle G."/>
            <person name="Morgante M."/>
            <person name="Caboche M."/>
            <person name="Adam-Blondon A.-F."/>
            <person name="Weissenbach J."/>
            <person name="Quetier F."/>
            <person name="Wincker P."/>
        </authorList>
    </citation>
    <scope>NUCLEOTIDE SEQUENCE [LARGE SCALE GENOMIC DNA]</scope>
    <source>
        <strain evidence="4">cv. Pinot noir / PN40024</strain>
    </source>
</reference>
<dbReference type="InterPro" id="IPR057721">
    <property type="entry name" value="BCD1_alpha/beta"/>
</dbReference>
<dbReference type="EMBL" id="FN594952">
    <property type="protein sequence ID" value="CBI16610.3"/>
    <property type="molecule type" value="Genomic_DNA"/>
</dbReference>
<dbReference type="InParanoid" id="D7SLT2"/>
<proteinExistence type="predicted"/>
<name>D7SLT2_VITVI</name>
<dbReference type="PANTHER" id="PTHR13483:SF3">
    <property type="entry name" value="BOX C_D SNORNA PROTEIN 1"/>
    <property type="match status" value="1"/>
</dbReference>
<dbReference type="PaxDb" id="29760-VIT_15s0021g02370.t01"/>
<evidence type="ECO:0000259" key="2">
    <source>
        <dbReference type="Pfam" id="PF25790"/>
    </source>
</evidence>
<evidence type="ECO:0000313" key="4">
    <source>
        <dbReference type="Proteomes" id="UP000009183"/>
    </source>
</evidence>
<organism evidence="3 4">
    <name type="scientific">Vitis vinifera</name>
    <name type="common">Grape</name>
    <dbReference type="NCBI Taxonomy" id="29760"/>
    <lineage>
        <taxon>Eukaryota</taxon>
        <taxon>Viridiplantae</taxon>
        <taxon>Streptophyta</taxon>
        <taxon>Embryophyta</taxon>
        <taxon>Tracheophyta</taxon>
        <taxon>Spermatophyta</taxon>
        <taxon>Magnoliopsida</taxon>
        <taxon>eudicotyledons</taxon>
        <taxon>Gunneridae</taxon>
        <taxon>Pentapetalae</taxon>
        <taxon>rosids</taxon>
        <taxon>Vitales</taxon>
        <taxon>Vitaceae</taxon>
        <taxon>Viteae</taxon>
        <taxon>Vitis</taxon>
    </lineage>
</organism>
<gene>
    <name evidence="3" type="ordered locus">VIT_15s0021g02370</name>
</gene>
<accession>D7SLT2</accession>
<dbReference type="HOGENOM" id="CLU_2065763_0_0_1"/>
<evidence type="ECO:0000256" key="1">
    <source>
        <dbReference type="ARBA" id="ARBA00022553"/>
    </source>
</evidence>
<dbReference type="InterPro" id="IPR051639">
    <property type="entry name" value="BCD1"/>
</dbReference>
<dbReference type="AlphaFoldDB" id="D7SLT2"/>
<dbReference type="Proteomes" id="UP000009183">
    <property type="component" value="Chromosome 15"/>
</dbReference>
<dbReference type="Pfam" id="PF25790">
    <property type="entry name" value="BCD1"/>
    <property type="match status" value="1"/>
</dbReference>
<protein>
    <recommendedName>
        <fullName evidence="2">BCD1 alpha/beta domain-containing protein</fullName>
    </recommendedName>
</protein>
<keyword evidence="1" id="KW-0597">Phosphoprotein</keyword>
<keyword evidence="4" id="KW-1185">Reference proteome</keyword>
<dbReference type="PANTHER" id="PTHR13483">
    <property type="entry name" value="BOX C_D SNORNA PROTEIN 1-RELATED"/>
    <property type="match status" value="1"/>
</dbReference>
<sequence>MLHRVTGRNSYFSSVECRRGRKINLNTTKDKCSTWTIEWQFHSTDIVLLNRRVNENSTLSSVIENHLKSGPWNHKLRPFCAEQLDCLKFFIRKYLKLGNLFRNPTVLNPALLLDCIELV</sequence>
<dbReference type="STRING" id="29760.D7SLT2"/>
<evidence type="ECO:0000313" key="3">
    <source>
        <dbReference type="EMBL" id="CBI16610.3"/>
    </source>
</evidence>